<dbReference type="Proteomes" id="UP000829999">
    <property type="component" value="Chromosome 5"/>
</dbReference>
<name>A0A9R0D8G5_SPOFR</name>
<feature type="region of interest" description="Disordered" evidence="1">
    <location>
        <begin position="159"/>
        <end position="241"/>
    </location>
</feature>
<dbReference type="Pfam" id="PF10523">
    <property type="entry name" value="BEN"/>
    <property type="match status" value="1"/>
</dbReference>
<keyword evidence="3" id="KW-1185">Reference proteome</keyword>
<feature type="domain" description="BEN" evidence="2">
    <location>
        <begin position="403"/>
        <end position="502"/>
    </location>
</feature>
<feature type="region of interest" description="Disordered" evidence="1">
    <location>
        <begin position="299"/>
        <end position="380"/>
    </location>
</feature>
<dbReference type="PROSITE" id="PS51457">
    <property type="entry name" value="BEN"/>
    <property type="match status" value="1"/>
</dbReference>
<feature type="compositionally biased region" description="Acidic residues" evidence="1">
    <location>
        <begin position="299"/>
        <end position="316"/>
    </location>
</feature>
<dbReference type="InterPro" id="IPR018379">
    <property type="entry name" value="BEN_domain"/>
</dbReference>
<protein>
    <submittedName>
        <fullName evidence="4">FK506-binding protein 5-like</fullName>
    </submittedName>
</protein>
<reference evidence="4" key="1">
    <citation type="submission" date="2025-08" db="UniProtKB">
        <authorList>
            <consortium name="RefSeq"/>
        </authorList>
    </citation>
    <scope>IDENTIFICATION</scope>
    <source>
        <tissue evidence="4">Whole larval tissue</tissue>
    </source>
</reference>
<accession>A0A9R0D8G5</accession>
<sequence length="509" mass="58371">MGGFKKKFRYCVIKLKKTRESGLDPYVCVPYSWLKLHKRALVVKYPKEITSMTSYMVKHCEVSQPDWLTIGAEIKYKTDSYVDAQMCLSKLLQGHREKYGQQDNTPTTQAKASKAFEIPKELERFNVKIFGTEDNQKKEIQRSTNTEAGVSKEFKGFAPKPLLTNQFPPKPIDQKQNPVIDKKVNANKHAPKLIIKKKKPITNKLSRSKLMSEPEDSDSNNEAEDAGDAENAEEAEECGPYDAKTTTIVNLWKTIQDQIAFIEQLEDSDKKFNGVEDKMTTAMKAVDTLKDLIDQLEALEDDDDDDDDDEDEDGEQEATKVESETRELKGKIIKEEEEEIEEQKEEETEVTEGEDKEEETEKEELQDGNPRTVNLPPEYDRNDSRWTLKYKNYAPELTELVENSRVYVNSKNLAAVVNKSQNPKQLARNLLEEVFSKNAMYVCKLPQPTIVVSDTPELDSGAINAILDFVQKHTTRVNWQHVKRKIVKLSLRGKLSYAHKKFKQVGRFT</sequence>
<feature type="compositionally biased region" description="Basic residues" evidence="1">
    <location>
        <begin position="185"/>
        <end position="201"/>
    </location>
</feature>
<dbReference type="GO" id="GO:0003677">
    <property type="term" value="F:DNA binding"/>
    <property type="evidence" value="ECO:0007669"/>
    <property type="project" value="InterPro"/>
</dbReference>
<evidence type="ECO:0000259" key="2">
    <source>
        <dbReference type="PROSITE" id="PS51457"/>
    </source>
</evidence>
<dbReference type="GeneID" id="118272189"/>
<proteinExistence type="predicted"/>
<dbReference type="RefSeq" id="XP_035444440.2">
    <property type="nucleotide sequence ID" value="XM_035588547.2"/>
</dbReference>
<dbReference type="Gene3D" id="1.10.10.2590">
    <property type="entry name" value="BEN domain"/>
    <property type="match status" value="1"/>
</dbReference>
<evidence type="ECO:0000256" key="1">
    <source>
        <dbReference type="SAM" id="MobiDB-lite"/>
    </source>
</evidence>
<gene>
    <name evidence="4" type="primary">LOC118272189</name>
</gene>
<feature type="compositionally biased region" description="Acidic residues" evidence="1">
    <location>
        <begin position="335"/>
        <end position="366"/>
    </location>
</feature>
<feature type="compositionally biased region" description="Acidic residues" evidence="1">
    <location>
        <begin position="213"/>
        <end position="239"/>
    </location>
</feature>
<feature type="compositionally biased region" description="Basic and acidic residues" evidence="1">
    <location>
        <begin position="317"/>
        <end position="334"/>
    </location>
</feature>
<organism evidence="3 4">
    <name type="scientific">Spodoptera frugiperda</name>
    <name type="common">Fall armyworm</name>
    <dbReference type="NCBI Taxonomy" id="7108"/>
    <lineage>
        <taxon>Eukaryota</taxon>
        <taxon>Metazoa</taxon>
        <taxon>Ecdysozoa</taxon>
        <taxon>Arthropoda</taxon>
        <taxon>Hexapoda</taxon>
        <taxon>Insecta</taxon>
        <taxon>Pterygota</taxon>
        <taxon>Neoptera</taxon>
        <taxon>Endopterygota</taxon>
        <taxon>Lepidoptera</taxon>
        <taxon>Glossata</taxon>
        <taxon>Ditrysia</taxon>
        <taxon>Noctuoidea</taxon>
        <taxon>Noctuidae</taxon>
        <taxon>Amphipyrinae</taxon>
        <taxon>Spodoptera</taxon>
    </lineage>
</organism>
<dbReference type="AlphaFoldDB" id="A0A9R0D8G5"/>
<evidence type="ECO:0000313" key="3">
    <source>
        <dbReference type="Proteomes" id="UP000829999"/>
    </source>
</evidence>
<evidence type="ECO:0000313" key="4">
    <source>
        <dbReference type="RefSeq" id="XP_035444440.2"/>
    </source>
</evidence>
<dbReference type="OrthoDB" id="6515871at2759"/>